<evidence type="ECO:0000259" key="3">
    <source>
        <dbReference type="PROSITE" id="PS50118"/>
    </source>
</evidence>
<feature type="domain" description="HMG box" evidence="3">
    <location>
        <begin position="456"/>
        <end position="525"/>
    </location>
</feature>
<dbReference type="RefSeq" id="XP_007406638.1">
    <property type="nucleotide sequence ID" value="XM_007406576.1"/>
</dbReference>
<feature type="compositionally biased region" description="Polar residues" evidence="2">
    <location>
        <begin position="827"/>
        <end position="840"/>
    </location>
</feature>
<dbReference type="VEuPathDB" id="FungiDB:MELLADRAFT_94455"/>
<evidence type="ECO:0000313" key="4">
    <source>
        <dbReference type="EMBL" id="EGG10337.1"/>
    </source>
</evidence>
<feature type="compositionally biased region" description="Basic residues" evidence="2">
    <location>
        <begin position="672"/>
        <end position="681"/>
    </location>
</feature>
<feature type="compositionally biased region" description="Basic residues" evidence="2">
    <location>
        <begin position="528"/>
        <end position="541"/>
    </location>
</feature>
<evidence type="ECO:0000256" key="2">
    <source>
        <dbReference type="SAM" id="MobiDB-lite"/>
    </source>
</evidence>
<dbReference type="GeneID" id="18936889"/>
<feature type="compositionally biased region" description="Basic and acidic residues" evidence="2">
    <location>
        <begin position="598"/>
        <end position="611"/>
    </location>
</feature>
<feature type="region of interest" description="Disordered" evidence="2">
    <location>
        <begin position="635"/>
        <end position="741"/>
    </location>
</feature>
<feature type="region of interest" description="Disordered" evidence="2">
    <location>
        <begin position="319"/>
        <end position="446"/>
    </location>
</feature>
<dbReference type="PROSITE" id="PS50118">
    <property type="entry name" value="HMG_BOX_2"/>
    <property type="match status" value="1"/>
</dbReference>
<feature type="compositionally biased region" description="Polar residues" evidence="2">
    <location>
        <begin position="788"/>
        <end position="802"/>
    </location>
</feature>
<feature type="region of interest" description="Disordered" evidence="2">
    <location>
        <begin position="516"/>
        <end position="555"/>
    </location>
</feature>
<dbReference type="Proteomes" id="UP000001072">
    <property type="component" value="Unassembled WGS sequence"/>
</dbReference>
<feature type="compositionally biased region" description="Low complexity" evidence="2">
    <location>
        <begin position="682"/>
        <end position="692"/>
    </location>
</feature>
<organism evidence="5">
    <name type="scientific">Melampsora larici-populina (strain 98AG31 / pathotype 3-4-7)</name>
    <name type="common">Poplar leaf rust fungus</name>
    <dbReference type="NCBI Taxonomy" id="747676"/>
    <lineage>
        <taxon>Eukaryota</taxon>
        <taxon>Fungi</taxon>
        <taxon>Dikarya</taxon>
        <taxon>Basidiomycota</taxon>
        <taxon>Pucciniomycotina</taxon>
        <taxon>Pucciniomycetes</taxon>
        <taxon>Pucciniales</taxon>
        <taxon>Melampsoraceae</taxon>
        <taxon>Melampsora</taxon>
    </lineage>
</organism>
<feature type="compositionally biased region" description="Basic and acidic residues" evidence="2">
    <location>
        <begin position="516"/>
        <end position="526"/>
    </location>
</feature>
<feature type="compositionally biased region" description="Polar residues" evidence="2">
    <location>
        <begin position="12"/>
        <end position="22"/>
    </location>
</feature>
<dbReference type="InParanoid" id="F4RB26"/>
<dbReference type="AlphaFoldDB" id="F4RB26"/>
<dbReference type="KEGG" id="mlr:MELLADRAFT_94455"/>
<protein>
    <recommendedName>
        <fullName evidence="3">HMG box domain-containing protein</fullName>
    </recommendedName>
</protein>
<feature type="region of interest" description="Disordered" evidence="2">
    <location>
        <begin position="590"/>
        <end position="614"/>
    </location>
</feature>
<feature type="compositionally biased region" description="Polar residues" evidence="2">
    <location>
        <begin position="367"/>
        <end position="402"/>
    </location>
</feature>
<gene>
    <name evidence="4" type="ORF">MELLADRAFT_94455</name>
</gene>
<sequence length="983" mass="104825">MVPESIHVGRSTFGTRQTTEASLATGPFPSQELDSTCVAGQFSDAESDEDPAQSDAKRQRVDDNTQNARLIPGNTLRQDSSMNGLVVSGITASHSTQSVDTQNIPFPSSQIYSQATRDSSNLDSEPAMPTASQTFVRSASMAQLPSAVRRLAALVGIPESSQAIIQSTLPTLFKRPTSSASSMANDRRSISGLERHGSNLFVPARSSSVIPDHYLRALTELQPTTRMTNTLSEVQRRVLLSSLQVPTEPPTKGLQGHVSQSSIHAETVPASYAPAVTSAPTIPSNITHLSPALLDSSSLISTKPTLLPSPDIDPIFSAPKFGESSSEPGGFTMPARGTFSIPAPSSIGDLQALHCDSPSAIEDPTTPHCSQGDQFGESSAQPSEISKPTESVIEQLTPSEAPSQSTRKRKSRASKVKAESQNDESVNAEPKVELVKPPPTINGKISHGRKVPVGYVKRTPNSFIMFRSHVIANKLLPPGVENDNRQISRVVSGLWAGLSEDDLRTWQTASRELRAAARAKNPEIKHPPNQKRKDIIRRKRSGQLPGETPEQRVEREKARAAALAKVIIDARGERLDKDKLVQLAGISLPQQQLAGSSRTRDSSREASRPEFRAPASLGVQLDAIASSTLSECAGSVLTTSPRPNARGMLSPMPESVNEDLTESTFPILKPGAKSKTKRASRASKSSSTQQKADGAQPTPKPRSSRKASESRCANEQTREESVPALTVESTTGTQTTISSASAEQCESNKIDLAAFSSMFDCLSDHIGSSTFPDCFPPDMFESLGLATSGPSNVPSTGPSSSETAKDNVIDPKILNMSSAPAVTVNNQSTGGFWSNPTESQGMGPPDSNFMSSGGYALSGSDQNQSSALNEGRQDEFPSFDMLSQLVSSDHLDLSQFIGHRYASQPQSNLSSTDFDLSSLYLGNGNSSDSTVSHLHPFSHSGIAGAGTGTSFTASQDHNPFENLQAPNDSESLENWGWSQLGNS</sequence>
<dbReference type="Gene3D" id="1.10.30.10">
    <property type="entry name" value="High mobility group box domain"/>
    <property type="match status" value="1"/>
</dbReference>
<dbReference type="OrthoDB" id="6247875at2759"/>
<proteinExistence type="predicted"/>
<feature type="region of interest" description="Disordered" evidence="2">
    <location>
        <begin position="786"/>
        <end position="805"/>
    </location>
</feature>
<dbReference type="STRING" id="747676.F4RB26"/>
<evidence type="ECO:0000256" key="1">
    <source>
        <dbReference type="PROSITE-ProRule" id="PRU00267"/>
    </source>
</evidence>
<feature type="compositionally biased region" description="Polar residues" evidence="2">
    <location>
        <begin position="948"/>
        <end position="957"/>
    </location>
</feature>
<dbReference type="HOGENOM" id="CLU_307791_0_0_1"/>
<dbReference type="InterPro" id="IPR009071">
    <property type="entry name" value="HMG_box_dom"/>
</dbReference>
<dbReference type="SUPFAM" id="SSF47095">
    <property type="entry name" value="HMG-box"/>
    <property type="match status" value="1"/>
</dbReference>
<keyword evidence="5" id="KW-1185">Reference proteome</keyword>
<evidence type="ECO:0000313" key="5">
    <source>
        <dbReference type="Proteomes" id="UP000001072"/>
    </source>
</evidence>
<feature type="compositionally biased region" description="Basic residues" evidence="2">
    <location>
        <begin position="406"/>
        <end position="415"/>
    </location>
</feature>
<feature type="compositionally biased region" description="Polar residues" evidence="2">
    <location>
        <begin position="727"/>
        <end position="741"/>
    </location>
</feature>
<feature type="region of interest" description="Disordered" evidence="2">
    <location>
        <begin position="1"/>
        <end position="77"/>
    </location>
</feature>
<dbReference type="GO" id="GO:0003677">
    <property type="term" value="F:DNA binding"/>
    <property type="evidence" value="ECO:0007669"/>
    <property type="project" value="UniProtKB-UniRule"/>
</dbReference>
<reference evidence="5" key="1">
    <citation type="journal article" date="2011" name="Proc. Natl. Acad. Sci. U.S.A.">
        <title>Obligate biotrophy features unraveled by the genomic analysis of rust fungi.</title>
        <authorList>
            <person name="Duplessis S."/>
            <person name="Cuomo C.A."/>
            <person name="Lin Y.-C."/>
            <person name="Aerts A."/>
            <person name="Tisserant E."/>
            <person name="Veneault-Fourrey C."/>
            <person name="Joly D.L."/>
            <person name="Hacquard S."/>
            <person name="Amselem J."/>
            <person name="Cantarel B.L."/>
            <person name="Chiu R."/>
            <person name="Coutinho P.M."/>
            <person name="Feau N."/>
            <person name="Field M."/>
            <person name="Frey P."/>
            <person name="Gelhaye E."/>
            <person name="Goldberg J."/>
            <person name="Grabherr M.G."/>
            <person name="Kodira C.D."/>
            <person name="Kohler A."/>
            <person name="Kuees U."/>
            <person name="Lindquist E.A."/>
            <person name="Lucas S.M."/>
            <person name="Mago R."/>
            <person name="Mauceli E."/>
            <person name="Morin E."/>
            <person name="Murat C."/>
            <person name="Pangilinan J.L."/>
            <person name="Park R."/>
            <person name="Pearson M."/>
            <person name="Quesneville H."/>
            <person name="Rouhier N."/>
            <person name="Sakthikumar S."/>
            <person name="Salamov A.A."/>
            <person name="Schmutz J."/>
            <person name="Selles B."/>
            <person name="Shapiro H."/>
            <person name="Tanguay P."/>
            <person name="Tuskan G.A."/>
            <person name="Henrissat B."/>
            <person name="Van de Peer Y."/>
            <person name="Rouze P."/>
            <person name="Ellis J.G."/>
            <person name="Dodds P.N."/>
            <person name="Schein J.E."/>
            <person name="Zhong S."/>
            <person name="Hamelin R.C."/>
            <person name="Grigoriev I.V."/>
            <person name="Szabo L.J."/>
            <person name="Martin F."/>
        </authorList>
    </citation>
    <scope>NUCLEOTIDE SEQUENCE [LARGE SCALE GENOMIC DNA]</scope>
    <source>
        <strain evidence="5">98AG31 / pathotype 3-4-7</strain>
    </source>
</reference>
<dbReference type="EMBL" id="GL883095">
    <property type="protein sequence ID" value="EGG10337.1"/>
    <property type="molecule type" value="Genomic_DNA"/>
</dbReference>
<feature type="DNA-binding region" description="HMG box" evidence="1">
    <location>
        <begin position="456"/>
        <end position="525"/>
    </location>
</feature>
<feature type="region of interest" description="Disordered" evidence="2">
    <location>
        <begin position="945"/>
        <end position="983"/>
    </location>
</feature>
<keyword evidence="1" id="KW-0238">DNA-binding</keyword>
<dbReference type="GO" id="GO:0005634">
    <property type="term" value="C:nucleus"/>
    <property type="evidence" value="ECO:0007669"/>
    <property type="project" value="UniProtKB-UniRule"/>
</dbReference>
<keyword evidence="1" id="KW-0539">Nucleus</keyword>
<feature type="region of interest" description="Disordered" evidence="2">
    <location>
        <begin position="827"/>
        <end position="871"/>
    </location>
</feature>
<accession>F4RB26</accession>
<name>F4RB26_MELLP</name>
<feature type="compositionally biased region" description="Polar residues" evidence="2">
    <location>
        <begin position="859"/>
        <end position="868"/>
    </location>
</feature>
<dbReference type="InterPro" id="IPR036910">
    <property type="entry name" value="HMG_box_dom_sf"/>
</dbReference>